<name>A0A2X0RFQ5_9PROT</name>
<protein>
    <submittedName>
        <fullName evidence="1">Uncharacterized protein</fullName>
    </submittedName>
</protein>
<proteinExistence type="predicted"/>
<accession>A0A2X0RFQ5</accession>
<evidence type="ECO:0000313" key="1">
    <source>
        <dbReference type="EMBL" id="SPS06574.1"/>
    </source>
</evidence>
<dbReference type="EMBL" id="LS423452">
    <property type="protein sequence ID" value="SPS06574.1"/>
    <property type="molecule type" value="Genomic_DNA"/>
</dbReference>
<reference evidence="1" key="1">
    <citation type="submission" date="2018-05" db="EMBL/GenBank/DDBJ databases">
        <authorList>
            <person name="Lanie J.A."/>
            <person name="Ng W.-L."/>
            <person name="Kazmierczak K.M."/>
            <person name="Andrzejewski T.M."/>
            <person name="Davidsen T.M."/>
            <person name="Wayne K.J."/>
            <person name="Tettelin H."/>
            <person name="Glass J.I."/>
            <person name="Rusch D."/>
            <person name="Podicherti R."/>
            <person name="Tsui H.-C.T."/>
            <person name="Winkler M.E."/>
        </authorList>
    </citation>
    <scope>NUCLEOTIDE SEQUENCE</scope>
    <source>
        <strain evidence="1">KNB</strain>
    </source>
</reference>
<sequence>MTPGKQLLPAQGVQQAGALLIAAPPMNNPNETWSCLAPASPELRLAGCPMFSSGKQGRPP</sequence>
<dbReference type="AlphaFoldDB" id="A0A2X0RFQ5"/>
<gene>
    <name evidence="1" type="ORF">NITFAB_2167</name>
</gene>
<organism evidence="1">
    <name type="scientific">Candidatus Nitrotoga fabula</name>
    <dbReference type="NCBI Taxonomy" id="2182327"/>
    <lineage>
        <taxon>Bacteria</taxon>
        <taxon>Pseudomonadati</taxon>
        <taxon>Pseudomonadota</taxon>
        <taxon>Betaproteobacteria</taxon>
        <taxon>Nitrosomonadales</taxon>
        <taxon>Gallionellaceae</taxon>
        <taxon>Candidatus Nitrotoga</taxon>
    </lineage>
</organism>